<keyword evidence="6" id="KW-1185">Reference proteome</keyword>
<evidence type="ECO:0000256" key="2">
    <source>
        <dbReference type="SAM" id="Phobius"/>
    </source>
</evidence>
<dbReference type="PROSITE" id="PS50105">
    <property type="entry name" value="SAM_DOMAIN"/>
    <property type="match status" value="1"/>
</dbReference>
<feature type="compositionally biased region" description="Basic and acidic residues" evidence="1">
    <location>
        <begin position="184"/>
        <end position="201"/>
    </location>
</feature>
<keyword evidence="2" id="KW-0812">Transmembrane</keyword>
<dbReference type="SUPFAM" id="SSF81324">
    <property type="entry name" value="Voltage-gated potassium channels"/>
    <property type="match status" value="1"/>
</dbReference>
<reference evidence="5" key="3">
    <citation type="submission" date="2016-03" db="UniProtKB">
        <authorList>
            <consortium name="EnsemblProtists"/>
        </authorList>
    </citation>
    <scope>IDENTIFICATION</scope>
</reference>
<evidence type="ECO:0000313" key="5">
    <source>
        <dbReference type="EnsemblProtists" id="EKX31032"/>
    </source>
</evidence>
<dbReference type="GO" id="GO:0016286">
    <property type="term" value="F:small conductance calcium-activated potassium channel activity"/>
    <property type="evidence" value="ECO:0007669"/>
    <property type="project" value="InterPro"/>
</dbReference>
<proteinExistence type="predicted"/>
<dbReference type="HOGENOM" id="CLU_357702_0_0_1"/>
<keyword evidence="2" id="KW-1133">Transmembrane helix</keyword>
<name>L1I4L5_GUITC</name>
<dbReference type="KEGG" id="gtt:GUITHDRAFT_149535"/>
<dbReference type="InterPro" id="IPR015449">
    <property type="entry name" value="K_chnl_Ca-activ_SK"/>
</dbReference>
<feature type="transmembrane region" description="Helical" evidence="2">
    <location>
        <begin position="228"/>
        <end position="248"/>
    </location>
</feature>
<evidence type="ECO:0000313" key="4">
    <source>
        <dbReference type="EMBL" id="EKX31032.1"/>
    </source>
</evidence>
<organism evidence="4">
    <name type="scientific">Guillardia theta (strain CCMP2712)</name>
    <name type="common">Cryptophyte</name>
    <dbReference type="NCBI Taxonomy" id="905079"/>
    <lineage>
        <taxon>Eukaryota</taxon>
        <taxon>Cryptophyceae</taxon>
        <taxon>Pyrenomonadales</taxon>
        <taxon>Geminigeraceae</taxon>
        <taxon>Guillardia</taxon>
    </lineage>
</organism>
<protein>
    <recommendedName>
        <fullName evidence="3">SAM domain-containing protein</fullName>
    </recommendedName>
</protein>
<feature type="transmembrane region" description="Helical" evidence="2">
    <location>
        <begin position="403"/>
        <end position="422"/>
    </location>
</feature>
<evidence type="ECO:0000259" key="3">
    <source>
        <dbReference type="PROSITE" id="PS50105"/>
    </source>
</evidence>
<feature type="region of interest" description="Disordered" evidence="1">
    <location>
        <begin position="124"/>
        <end position="218"/>
    </location>
</feature>
<feature type="domain" description="SAM" evidence="3">
    <location>
        <begin position="1"/>
        <end position="61"/>
    </location>
</feature>
<sequence>MKSLGEEEDVQAVLKRAGLDLHTLLQVDNDILLNAALREAGVTLVGDRMRVISRIKQLRQSRREGAGEEGERSLTWTDSRNIDSRHPTPKTQRRSSSSSNKIHPSSFLYSSALVESSLPPASDFLPSATPLDKDETSSASSSYKPQAPSLPRPELEDEQKSPAPRRNSIGSQGSRVSLRKGRRSIREEGKNEAEGSKETRGKLLVSRSSQPWRRNRDEVDKRMKRTRLLAAIVGCCGSIAACLQNELVIRGMNPQENVINGLKGLNSLLSLLLFLLTLRLYSLDILFERIRLHLRALHVLKEEVELGELLGSWRLWGEVGLFCLHVPPFLSLEVPLYNWNNFLSYRLETLGAALNLLRLLLFWKCFRDSAISSLPRRHTVSSFTGVRMDSAFVLKRILNSPQAFSFIAALWLLLIVIAGYWFRCLELSACFFGTSQHPLCESEEAKVWVMSFHGEHNTTTNAEAFEKVNDLYIQNAMWAMFTTSTTVGYGDVTPTTYGGRVVGAITNVAGLLLVAALTSSLSHVLMYTDEETSAMCLFDREKAAARLLHLAALLIQSWWAKRKARREGKGRRTRRGWWSWWGSGEETGMGRYGRWMEFERAKEKSVRELNACLGPNMKVDLLYARMKRLTASSLSLRLKLSPSSSSFRRQPPDLEAEEELLNTVKAIKRRKSIVLLPRQRRTSSAYQSYREDRIDNFYEAVEALRSRYYLSKRLQWRRDRGLVERVLVRSRFLAALCGISGTCMAVAQSELVFAGVAPEAFAVQLLKGANSLLTILCMVRTRRS</sequence>
<dbReference type="GO" id="GO:0016020">
    <property type="term" value="C:membrane"/>
    <property type="evidence" value="ECO:0007669"/>
    <property type="project" value="InterPro"/>
</dbReference>
<dbReference type="Proteomes" id="UP000011087">
    <property type="component" value="Unassembled WGS sequence"/>
</dbReference>
<keyword evidence="2" id="KW-0472">Membrane</keyword>
<evidence type="ECO:0000256" key="1">
    <source>
        <dbReference type="SAM" id="MobiDB-lite"/>
    </source>
</evidence>
<dbReference type="Pfam" id="PF07885">
    <property type="entry name" value="Ion_trans_2"/>
    <property type="match status" value="1"/>
</dbReference>
<dbReference type="PaxDb" id="55529-EKX31032"/>
<dbReference type="GeneID" id="17287753"/>
<accession>L1I4L5</accession>
<dbReference type="EnsemblProtists" id="EKX31032">
    <property type="protein sequence ID" value="EKX31032"/>
    <property type="gene ID" value="GUITHDRAFT_149535"/>
</dbReference>
<feature type="transmembrane region" description="Helical" evidence="2">
    <location>
        <begin position="268"/>
        <end position="287"/>
    </location>
</feature>
<reference evidence="4 6" key="1">
    <citation type="journal article" date="2012" name="Nature">
        <title>Algal genomes reveal evolutionary mosaicism and the fate of nucleomorphs.</title>
        <authorList>
            <consortium name="DOE Joint Genome Institute"/>
            <person name="Curtis B.A."/>
            <person name="Tanifuji G."/>
            <person name="Burki F."/>
            <person name="Gruber A."/>
            <person name="Irimia M."/>
            <person name="Maruyama S."/>
            <person name="Arias M.C."/>
            <person name="Ball S.G."/>
            <person name="Gile G.H."/>
            <person name="Hirakawa Y."/>
            <person name="Hopkins J.F."/>
            <person name="Kuo A."/>
            <person name="Rensing S.A."/>
            <person name="Schmutz J."/>
            <person name="Symeonidi A."/>
            <person name="Elias M."/>
            <person name="Eveleigh R.J."/>
            <person name="Herman E.K."/>
            <person name="Klute M.J."/>
            <person name="Nakayama T."/>
            <person name="Obornik M."/>
            <person name="Reyes-Prieto A."/>
            <person name="Armbrust E.V."/>
            <person name="Aves S.J."/>
            <person name="Beiko R.G."/>
            <person name="Coutinho P."/>
            <person name="Dacks J.B."/>
            <person name="Durnford D.G."/>
            <person name="Fast N.M."/>
            <person name="Green B.R."/>
            <person name="Grisdale C.J."/>
            <person name="Hempel F."/>
            <person name="Henrissat B."/>
            <person name="Hoppner M.P."/>
            <person name="Ishida K."/>
            <person name="Kim E."/>
            <person name="Koreny L."/>
            <person name="Kroth P.G."/>
            <person name="Liu Y."/>
            <person name="Malik S.B."/>
            <person name="Maier U.G."/>
            <person name="McRose D."/>
            <person name="Mock T."/>
            <person name="Neilson J.A."/>
            <person name="Onodera N.T."/>
            <person name="Poole A.M."/>
            <person name="Pritham E.J."/>
            <person name="Richards T.A."/>
            <person name="Rocap G."/>
            <person name="Roy S.W."/>
            <person name="Sarai C."/>
            <person name="Schaack S."/>
            <person name="Shirato S."/>
            <person name="Slamovits C.H."/>
            <person name="Spencer D.F."/>
            <person name="Suzuki S."/>
            <person name="Worden A.Z."/>
            <person name="Zauner S."/>
            <person name="Barry K."/>
            <person name="Bell C."/>
            <person name="Bharti A.K."/>
            <person name="Crow J.A."/>
            <person name="Grimwood J."/>
            <person name="Kramer R."/>
            <person name="Lindquist E."/>
            <person name="Lucas S."/>
            <person name="Salamov A."/>
            <person name="McFadden G.I."/>
            <person name="Lane C.E."/>
            <person name="Keeling P.J."/>
            <person name="Gray M.W."/>
            <person name="Grigoriev I.V."/>
            <person name="Archibald J.M."/>
        </authorList>
    </citation>
    <scope>NUCLEOTIDE SEQUENCE</scope>
    <source>
        <strain evidence="4 6">CCMP2712</strain>
    </source>
</reference>
<gene>
    <name evidence="4" type="ORF">GUITHDRAFT_149535</name>
</gene>
<reference evidence="6" key="2">
    <citation type="submission" date="2012-11" db="EMBL/GenBank/DDBJ databases">
        <authorList>
            <person name="Kuo A."/>
            <person name="Curtis B.A."/>
            <person name="Tanifuji G."/>
            <person name="Burki F."/>
            <person name="Gruber A."/>
            <person name="Irimia M."/>
            <person name="Maruyama S."/>
            <person name="Arias M.C."/>
            <person name="Ball S.G."/>
            <person name="Gile G.H."/>
            <person name="Hirakawa Y."/>
            <person name="Hopkins J.F."/>
            <person name="Rensing S.A."/>
            <person name="Schmutz J."/>
            <person name="Symeonidi A."/>
            <person name="Elias M."/>
            <person name="Eveleigh R.J."/>
            <person name="Herman E.K."/>
            <person name="Klute M.J."/>
            <person name="Nakayama T."/>
            <person name="Obornik M."/>
            <person name="Reyes-Prieto A."/>
            <person name="Armbrust E.V."/>
            <person name="Aves S.J."/>
            <person name="Beiko R.G."/>
            <person name="Coutinho P."/>
            <person name="Dacks J.B."/>
            <person name="Durnford D.G."/>
            <person name="Fast N.M."/>
            <person name="Green B.R."/>
            <person name="Grisdale C."/>
            <person name="Hempe F."/>
            <person name="Henrissat B."/>
            <person name="Hoppner M.P."/>
            <person name="Ishida K.-I."/>
            <person name="Kim E."/>
            <person name="Koreny L."/>
            <person name="Kroth P.G."/>
            <person name="Liu Y."/>
            <person name="Malik S.-B."/>
            <person name="Maier U.G."/>
            <person name="McRose D."/>
            <person name="Mock T."/>
            <person name="Neilson J.A."/>
            <person name="Onodera N.T."/>
            <person name="Poole A.M."/>
            <person name="Pritham E.J."/>
            <person name="Richards T.A."/>
            <person name="Rocap G."/>
            <person name="Roy S.W."/>
            <person name="Sarai C."/>
            <person name="Schaack S."/>
            <person name="Shirato S."/>
            <person name="Slamovits C.H."/>
            <person name="Spencer D.F."/>
            <person name="Suzuki S."/>
            <person name="Worden A.Z."/>
            <person name="Zauner S."/>
            <person name="Barry K."/>
            <person name="Bell C."/>
            <person name="Bharti A.K."/>
            <person name="Crow J.A."/>
            <person name="Grimwood J."/>
            <person name="Kramer R."/>
            <person name="Lindquist E."/>
            <person name="Lucas S."/>
            <person name="Salamov A."/>
            <person name="McFadden G.I."/>
            <person name="Lane C.E."/>
            <person name="Keeling P.J."/>
            <person name="Gray M.W."/>
            <person name="Grigoriev I.V."/>
            <person name="Archibald J.M."/>
        </authorList>
    </citation>
    <scope>NUCLEOTIDE SEQUENCE</scope>
    <source>
        <strain evidence="6">CCMP2712</strain>
    </source>
</reference>
<feature type="compositionally biased region" description="Basic and acidic residues" evidence="1">
    <location>
        <begin position="61"/>
        <end position="72"/>
    </location>
</feature>
<evidence type="ECO:0000313" key="6">
    <source>
        <dbReference type="Proteomes" id="UP000011087"/>
    </source>
</evidence>
<dbReference type="InterPro" id="IPR001660">
    <property type="entry name" value="SAM"/>
</dbReference>
<dbReference type="InterPro" id="IPR013099">
    <property type="entry name" value="K_chnl_dom"/>
</dbReference>
<dbReference type="RefSeq" id="XP_005818012.1">
    <property type="nucleotide sequence ID" value="XM_005817955.1"/>
</dbReference>
<dbReference type="PANTHER" id="PTHR10153">
    <property type="entry name" value="SMALL CONDUCTANCE CALCIUM-ACTIVATED POTASSIUM CHANNEL"/>
    <property type="match status" value="1"/>
</dbReference>
<dbReference type="EMBL" id="JH993387">
    <property type="protein sequence ID" value="EKX31032.1"/>
    <property type="molecule type" value="Genomic_DNA"/>
</dbReference>
<feature type="region of interest" description="Disordered" evidence="1">
    <location>
        <begin position="60"/>
        <end position="103"/>
    </location>
</feature>
<dbReference type="AlphaFoldDB" id="L1I4L5"/>
<dbReference type="Gene3D" id="1.10.287.70">
    <property type="match status" value="1"/>
</dbReference>
<dbReference type="OrthoDB" id="73653at2759"/>